<protein>
    <submittedName>
        <fullName evidence="6">MBL fold metallo-hydrolase</fullName>
    </submittedName>
</protein>
<dbReference type="Gene3D" id="3.60.15.10">
    <property type="entry name" value="Ribonuclease Z/Hydroxyacylglutathione hydrolase-like"/>
    <property type="match status" value="1"/>
</dbReference>
<evidence type="ECO:0000256" key="2">
    <source>
        <dbReference type="ARBA" id="ARBA00022723"/>
    </source>
</evidence>
<dbReference type="InterPro" id="IPR036866">
    <property type="entry name" value="RibonucZ/Hydroxyglut_hydro"/>
</dbReference>
<evidence type="ECO:0000256" key="3">
    <source>
        <dbReference type="ARBA" id="ARBA00022801"/>
    </source>
</evidence>
<proteinExistence type="inferred from homology"/>
<dbReference type="AlphaFoldDB" id="A0A7C3YSB7"/>
<gene>
    <name evidence="6" type="ORF">ENX07_02225</name>
</gene>
<keyword evidence="2" id="KW-0479">Metal-binding</keyword>
<dbReference type="InterPro" id="IPR001279">
    <property type="entry name" value="Metallo-B-lactamas"/>
</dbReference>
<accession>A0A7C3YSB7</accession>
<dbReference type="InterPro" id="IPR051013">
    <property type="entry name" value="MBL_superfamily_lactonases"/>
</dbReference>
<dbReference type="GO" id="GO:0016787">
    <property type="term" value="F:hydrolase activity"/>
    <property type="evidence" value="ECO:0007669"/>
    <property type="project" value="UniProtKB-KW"/>
</dbReference>
<keyword evidence="3 6" id="KW-0378">Hydrolase</keyword>
<feature type="domain" description="Metallo-beta-lactamase" evidence="5">
    <location>
        <begin position="47"/>
        <end position="256"/>
    </location>
</feature>
<dbReference type="PANTHER" id="PTHR42978:SF6">
    <property type="entry name" value="QUORUM-QUENCHING LACTONASE YTNP-RELATED"/>
    <property type="match status" value="1"/>
</dbReference>
<comment type="similarity">
    <text evidence="1">Belongs to the metallo-beta-lactamase superfamily.</text>
</comment>
<dbReference type="GO" id="GO:0046872">
    <property type="term" value="F:metal ion binding"/>
    <property type="evidence" value="ECO:0007669"/>
    <property type="project" value="UniProtKB-KW"/>
</dbReference>
<evidence type="ECO:0000256" key="4">
    <source>
        <dbReference type="ARBA" id="ARBA00022833"/>
    </source>
</evidence>
<reference evidence="6" key="1">
    <citation type="journal article" date="2020" name="mSystems">
        <title>Genome- and Community-Level Interaction Insights into Carbon Utilization and Element Cycling Functions of Hydrothermarchaeota in Hydrothermal Sediment.</title>
        <authorList>
            <person name="Zhou Z."/>
            <person name="Liu Y."/>
            <person name="Xu W."/>
            <person name="Pan J."/>
            <person name="Luo Z.H."/>
            <person name="Li M."/>
        </authorList>
    </citation>
    <scope>NUCLEOTIDE SEQUENCE [LARGE SCALE GENOMIC DNA]</scope>
    <source>
        <strain evidence="6">SpSt-906</strain>
    </source>
</reference>
<dbReference type="SUPFAM" id="SSF56281">
    <property type="entry name" value="Metallo-hydrolase/oxidoreductase"/>
    <property type="match status" value="1"/>
</dbReference>
<organism evidence="6">
    <name type="scientific">candidate division WOR-3 bacterium</name>
    <dbReference type="NCBI Taxonomy" id="2052148"/>
    <lineage>
        <taxon>Bacteria</taxon>
        <taxon>Bacteria division WOR-3</taxon>
    </lineage>
</organism>
<sequence length="274" mass="31104">MKLGRLEIYPILDGYFALDGGAMFGIIPKVLWDRTNPADERNRIQLALRALLVKTPNYLILIDTGIGDKFNDKFAEIYKIDKSPTIEKSLAEIGVSPDEIDLVINTHLHFDHAGGNTIFTEGKGLTLRFPRAKYLIQEKEWRVANNPDCRSTASYLRENFLPLRESNNLSLLSGNERITEGVEVILTGGHTEGHQIVLLTSEGKKAVYWGDLIPTTSHLKIPYIMGYDLFPLVTMEKKKELLSRAQAEGWLMVFEHDPKFAFAYFDEEGEIKFL</sequence>
<dbReference type="SMART" id="SM00849">
    <property type="entry name" value="Lactamase_B"/>
    <property type="match status" value="1"/>
</dbReference>
<comment type="caution">
    <text evidence="6">The sequence shown here is derived from an EMBL/GenBank/DDBJ whole genome shotgun (WGS) entry which is preliminary data.</text>
</comment>
<evidence type="ECO:0000313" key="6">
    <source>
        <dbReference type="EMBL" id="HGE98876.1"/>
    </source>
</evidence>
<dbReference type="PANTHER" id="PTHR42978">
    <property type="entry name" value="QUORUM-QUENCHING LACTONASE YTNP-RELATED-RELATED"/>
    <property type="match status" value="1"/>
</dbReference>
<name>A0A7C3YSB7_UNCW3</name>
<keyword evidence="4" id="KW-0862">Zinc</keyword>
<evidence type="ECO:0000256" key="1">
    <source>
        <dbReference type="ARBA" id="ARBA00007749"/>
    </source>
</evidence>
<dbReference type="EMBL" id="DTMQ01000014">
    <property type="protein sequence ID" value="HGE98876.1"/>
    <property type="molecule type" value="Genomic_DNA"/>
</dbReference>
<evidence type="ECO:0000259" key="5">
    <source>
        <dbReference type="SMART" id="SM00849"/>
    </source>
</evidence>
<dbReference type="CDD" id="cd16281">
    <property type="entry name" value="metallo-hydrolase-like_MBL-fold"/>
    <property type="match status" value="1"/>
</dbReference>
<dbReference type="Pfam" id="PF00753">
    <property type="entry name" value="Lactamase_B"/>
    <property type="match status" value="1"/>
</dbReference>